<dbReference type="RefSeq" id="WP_057623488.1">
    <property type="nucleotide sequence ID" value="NZ_LKHV02000001.1"/>
</dbReference>
<feature type="transmembrane region" description="Helical" evidence="2">
    <location>
        <begin position="41"/>
        <end position="61"/>
    </location>
</feature>
<protein>
    <recommendedName>
        <fullName evidence="7">TrbC/VIRB2 family protein</fullName>
    </recommendedName>
</protein>
<keyword evidence="2" id="KW-1133">Transmembrane helix</keyword>
<keyword evidence="2" id="KW-0812">Transmembrane</keyword>
<dbReference type="EMBL" id="LKHV01000002">
    <property type="protein sequence ID" value="KRG19576.1"/>
    <property type="molecule type" value="Genomic_DNA"/>
</dbReference>
<feature type="compositionally biased region" description="Acidic residues" evidence="1">
    <location>
        <begin position="152"/>
        <end position="170"/>
    </location>
</feature>
<evidence type="ECO:0000313" key="4">
    <source>
        <dbReference type="EMBL" id="KRG19576.1"/>
    </source>
</evidence>
<gene>
    <name evidence="5" type="ORF">CC99x_001505</name>
    <name evidence="4" type="ORF">CC99x_00589</name>
</gene>
<proteinExistence type="predicted"/>
<name>A0A0Q9YU76_9GAMM</name>
<evidence type="ECO:0000313" key="5">
    <source>
        <dbReference type="EMBL" id="MCS5707573.1"/>
    </source>
</evidence>
<feature type="compositionally biased region" description="Polar residues" evidence="1">
    <location>
        <begin position="142"/>
        <end position="151"/>
    </location>
</feature>
<organism evidence="4">
    <name type="scientific">Candidatus Berkiella cookevillensis</name>
    <dbReference type="NCBI Taxonomy" id="437022"/>
    <lineage>
        <taxon>Bacteria</taxon>
        <taxon>Pseudomonadati</taxon>
        <taxon>Pseudomonadota</taxon>
        <taxon>Gammaproteobacteria</taxon>
        <taxon>Candidatus Berkiellales</taxon>
        <taxon>Candidatus Berkiellaceae</taxon>
        <taxon>Candidatus Berkiella</taxon>
    </lineage>
</organism>
<evidence type="ECO:0000313" key="6">
    <source>
        <dbReference type="Proteomes" id="UP000051494"/>
    </source>
</evidence>
<keyword evidence="3" id="KW-0732">Signal</keyword>
<feature type="chain" id="PRO_5043129821" description="TrbC/VIRB2 family protein" evidence="3">
    <location>
        <begin position="26"/>
        <end position="185"/>
    </location>
</feature>
<reference evidence="4" key="1">
    <citation type="submission" date="2015-09" db="EMBL/GenBank/DDBJ databases">
        <title>Draft Genome Sequences of Two Novel Amoeba-resistant Intranuclear Bacteria, Candidatus Berkiella cookevillensis and Candidatus Berkiella aquae.</title>
        <authorList>
            <person name="Mehari Y.T."/>
            <person name="Arivett B.A."/>
            <person name="Farone A.L."/>
            <person name="Gunderson J.H."/>
            <person name="Farone M.B."/>
        </authorList>
    </citation>
    <scope>NUCLEOTIDE SEQUENCE [LARGE SCALE GENOMIC DNA]</scope>
    <source>
        <strain evidence="4">CC99</strain>
    </source>
</reference>
<evidence type="ECO:0008006" key="7">
    <source>
        <dbReference type="Google" id="ProtNLM"/>
    </source>
</evidence>
<keyword evidence="2" id="KW-0472">Membrane</keyword>
<reference evidence="5" key="3">
    <citation type="submission" date="2021-06" db="EMBL/GenBank/DDBJ databases">
        <title>Genomic Description and Analysis of Intracellular Bacteria, Candidatus Berkiella cookevillensis and Candidatus Berkiella aquae.</title>
        <authorList>
            <person name="Kidane D.T."/>
            <person name="Mehari Y.T."/>
            <person name="Rice F.C."/>
            <person name="Arivett B.A."/>
            <person name="Farone A.L."/>
            <person name="Berk S.G."/>
            <person name="Farone M.B."/>
        </authorList>
    </citation>
    <scope>NUCLEOTIDE SEQUENCE</scope>
    <source>
        <strain evidence="5">CC99</strain>
    </source>
</reference>
<feature type="transmembrane region" description="Helical" evidence="2">
    <location>
        <begin position="73"/>
        <end position="95"/>
    </location>
</feature>
<accession>A0A0Q9YU76</accession>
<dbReference type="Proteomes" id="UP000051494">
    <property type="component" value="Unassembled WGS sequence"/>
</dbReference>
<comment type="caution">
    <text evidence="4">The sequence shown here is derived from an EMBL/GenBank/DDBJ whole genome shotgun (WGS) entry which is preliminary data.</text>
</comment>
<keyword evidence="6" id="KW-1185">Reference proteome</keyword>
<evidence type="ECO:0000256" key="2">
    <source>
        <dbReference type="SAM" id="Phobius"/>
    </source>
</evidence>
<feature type="signal peptide" evidence="3">
    <location>
        <begin position="1"/>
        <end position="25"/>
    </location>
</feature>
<dbReference type="EMBL" id="LKHV02000001">
    <property type="protein sequence ID" value="MCS5707573.1"/>
    <property type="molecule type" value="Genomic_DNA"/>
</dbReference>
<evidence type="ECO:0000256" key="3">
    <source>
        <dbReference type="SAM" id="SignalP"/>
    </source>
</evidence>
<dbReference type="OrthoDB" id="10002148at2"/>
<evidence type="ECO:0000256" key="1">
    <source>
        <dbReference type="SAM" id="MobiDB-lite"/>
    </source>
</evidence>
<reference evidence="5" key="2">
    <citation type="journal article" date="2016" name="Genome Announc.">
        <title>Draft Genome Sequences of Two Novel Amoeba-Resistant Intranuclear Bacteria, 'Candidatus Berkiella cookevillensis' and 'Candidatus Berkiella aquae'.</title>
        <authorList>
            <person name="Mehari Y.T."/>
            <person name="Arivett B.A."/>
            <person name="Farone A.L."/>
            <person name="Gunderson J.H."/>
            <person name="Farone M.B."/>
        </authorList>
    </citation>
    <scope>NUCLEOTIDE SEQUENCE</scope>
    <source>
        <strain evidence="5">CC99</strain>
    </source>
</reference>
<dbReference type="AlphaFoldDB" id="A0A0Q9YU76"/>
<feature type="region of interest" description="Disordered" evidence="1">
    <location>
        <begin position="108"/>
        <end position="185"/>
    </location>
</feature>
<sequence length="185" mass="19982">MKKIFHSLLGSMVMALLIVPACAWASLEDVTDNLMGPTEIITKLTVVASYIVGVGLVIFSIAQYREHRKSPKLVPLTTPILLLILGTCALLIPYVSVISGESFSASEQAKREGKLPNKAGALAPMPEVKKKTLPGPGRYAPSDTQDAGSVTSDDDGSYYEDEYNDGETNYDDGGSGHWTSDPRYR</sequence>